<dbReference type="PANTHER" id="PTHR36332">
    <property type="entry name" value="STRESS RESPONSE PROTEIN"/>
    <property type="match status" value="1"/>
</dbReference>
<protein>
    <submittedName>
        <fullName evidence="2">G13049 protein</fullName>
    </submittedName>
</protein>
<feature type="region of interest" description="Disordered" evidence="1">
    <location>
        <begin position="1"/>
        <end position="93"/>
    </location>
</feature>
<dbReference type="PANTHER" id="PTHR36332:SF1">
    <property type="entry name" value="STRESS RESPONSE PROTEIN"/>
    <property type="match status" value="1"/>
</dbReference>
<feature type="compositionally biased region" description="Basic and acidic residues" evidence="1">
    <location>
        <begin position="222"/>
        <end position="231"/>
    </location>
</feature>
<name>A0ABP1GBU8_9CHLO</name>
<dbReference type="Proteomes" id="UP001497392">
    <property type="component" value="Unassembled WGS sequence"/>
</dbReference>
<accession>A0ABP1GBU8</accession>
<proteinExistence type="predicted"/>
<organism evidence="2 3">
    <name type="scientific">Coccomyxa viridis</name>
    <dbReference type="NCBI Taxonomy" id="1274662"/>
    <lineage>
        <taxon>Eukaryota</taxon>
        <taxon>Viridiplantae</taxon>
        <taxon>Chlorophyta</taxon>
        <taxon>core chlorophytes</taxon>
        <taxon>Trebouxiophyceae</taxon>
        <taxon>Trebouxiophyceae incertae sedis</taxon>
        <taxon>Coccomyxaceae</taxon>
        <taxon>Coccomyxa</taxon>
    </lineage>
</organism>
<evidence type="ECO:0000313" key="2">
    <source>
        <dbReference type="EMBL" id="CAL5229681.1"/>
    </source>
</evidence>
<reference evidence="2 3" key="1">
    <citation type="submission" date="2024-06" db="EMBL/GenBank/DDBJ databases">
        <authorList>
            <person name="Kraege A."/>
            <person name="Thomma B."/>
        </authorList>
    </citation>
    <scope>NUCLEOTIDE SEQUENCE [LARGE SCALE GENOMIC DNA]</scope>
</reference>
<evidence type="ECO:0000256" key="1">
    <source>
        <dbReference type="SAM" id="MobiDB-lite"/>
    </source>
</evidence>
<dbReference type="EMBL" id="CAXHTA020000021">
    <property type="protein sequence ID" value="CAL5229681.1"/>
    <property type="molecule type" value="Genomic_DNA"/>
</dbReference>
<feature type="region of interest" description="Disordered" evidence="1">
    <location>
        <begin position="161"/>
        <end position="231"/>
    </location>
</feature>
<evidence type="ECO:0000313" key="3">
    <source>
        <dbReference type="Proteomes" id="UP001497392"/>
    </source>
</evidence>
<comment type="caution">
    <text evidence="2">The sequence shown here is derived from an EMBL/GenBank/DDBJ whole genome shotgun (WGS) entry which is preliminary data.</text>
</comment>
<feature type="compositionally biased region" description="Basic and acidic residues" evidence="1">
    <location>
        <begin position="169"/>
        <end position="190"/>
    </location>
</feature>
<sequence length="231" mass="25820">MYKRQDWLHLHGQNAAEASSSDSEAEKTGDDESEAQSSEEESSDNESSGQEAAVEQEEEPEDNLPAHRLEDLSEDDFDGGAASDDSDVAKMQEKLAEQKRNWLTATKEDVKKGPPLTCLLCKGVLILNAEGLRMHLASRRHKKQQSRLEDAKEDTIVYAEDLQEDSSDAETHQERAERVARLAEKQKDSTQAKVGRKRQRYNAAQGKKRKGKKLGKRQRLSNGDKADVKGS</sequence>
<feature type="compositionally biased region" description="Acidic residues" evidence="1">
    <location>
        <begin position="31"/>
        <end position="44"/>
    </location>
</feature>
<keyword evidence="3" id="KW-1185">Reference proteome</keyword>
<gene>
    <name evidence="2" type="primary">g13049</name>
    <name evidence="2" type="ORF">VP750_LOCUS11587</name>
</gene>
<feature type="compositionally biased region" description="Basic residues" evidence="1">
    <location>
        <begin position="194"/>
        <end position="219"/>
    </location>
</feature>